<evidence type="ECO:0008006" key="4">
    <source>
        <dbReference type="Google" id="ProtNLM"/>
    </source>
</evidence>
<dbReference type="RefSeq" id="WP_130657522.1">
    <property type="nucleotide sequence ID" value="NZ_SIOM01000019.1"/>
</dbReference>
<feature type="transmembrane region" description="Helical" evidence="1">
    <location>
        <begin position="132"/>
        <end position="152"/>
    </location>
</feature>
<keyword evidence="1" id="KW-1133">Transmembrane helix</keyword>
<dbReference type="EMBL" id="SIOX01000011">
    <property type="protein sequence ID" value="TAX65172.1"/>
    <property type="molecule type" value="Genomic_DNA"/>
</dbReference>
<dbReference type="Proteomes" id="UP000291659">
    <property type="component" value="Unassembled WGS sequence"/>
</dbReference>
<evidence type="ECO:0000313" key="2">
    <source>
        <dbReference type="EMBL" id="TAX65172.1"/>
    </source>
</evidence>
<feature type="transmembrane region" description="Helical" evidence="1">
    <location>
        <begin position="243"/>
        <end position="260"/>
    </location>
</feature>
<feature type="transmembrane region" description="Helical" evidence="1">
    <location>
        <begin position="28"/>
        <end position="46"/>
    </location>
</feature>
<name>A0ABY1WYR5_9HYPH</name>
<feature type="transmembrane region" description="Helical" evidence="1">
    <location>
        <begin position="66"/>
        <end position="85"/>
    </location>
</feature>
<feature type="transmembrane region" description="Helical" evidence="1">
    <location>
        <begin position="187"/>
        <end position="206"/>
    </location>
</feature>
<proteinExistence type="predicted"/>
<keyword evidence="3" id="KW-1185">Reference proteome</keyword>
<gene>
    <name evidence="2" type="ORF">ELH98_35390</name>
</gene>
<keyword evidence="1" id="KW-0472">Membrane</keyword>
<feature type="transmembrane region" description="Helical" evidence="1">
    <location>
        <begin position="212"/>
        <end position="236"/>
    </location>
</feature>
<evidence type="ECO:0000313" key="3">
    <source>
        <dbReference type="Proteomes" id="UP000291659"/>
    </source>
</evidence>
<keyword evidence="1" id="KW-0812">Transmembrane</keyword>
<accession>A0ABY1WYR5</accession>
<sequence>MDVQILSRLVNARSWATYVSDVLFRTRGFFAILMIAGASGSILAWMEQGQDLLRAVTDVRTGFSWPIVWLLIAVTGLAFQAWFWARVIVEEEFKEGAWRDNIYLRWAPRVLGLLPFVLLFVALFNLHKSVPVPAYVLAAVGLVFLMFVWSRVPITRALRRKSNTLRSNGNGSKASIIDAVLGRLRKIVLATSVLYAAGAMFIVWLFPVGPAVFFGPAAVVLIACALIVPVFTSLLLVGSRFHLRVGTTLLVIVVIVSLLYDNHAIRLTHTAPVRTDLKAAYETWKAQAGPAGNGKIPMIFVASAGGASRAGYWTAAVLSQLETDTKGEFSRHVFAISSISGGSLGVGGFLASIRDGKIQNAVMSDQTTLRTSVSDFVGQDYLSPAVAGLLFTDLLQRFVPFPIFSDRAEALERGWEQGWAAHCANYSCDDPELFQENFLSLWQSPPRWMPVWMIGGALQQDGRPVLTSNVKFGDAIDAWDFHSLTGSDVRLSTAISNGARFPFVSPSGRIDNPKMPEAISTVHVVDGGYFDAAGVEAVRELAQAMFAPGGIVTGDDRIEPIFLLISNDGINPPFETVTGEQGEIPSLPFGCRGQAIHSGCPGTVGFSRVATDLFGPIQGLYRSRSAHGERLKALLYSAPPQALQPEKNEAAQPATDVTDQVKKSDFDKRVFTLDLCSAQVPMNWALSETARDLVDGLLPGPIGSDRQCEHTNEGDFRLLLSKFAPATSDDALGKVFGSR</sequence>
<protein>
    <recommendedName>
        <fullName evidence="4">PNPLA domain-containing protein</fullName>
    </recommendedName>
</protein>
<evidence type="ECO:0000256" key="1">
    <source>
        <dbReference type="SAM" id="Phobius"/>
    </source>
</evidence>
<reference evidence="2 3" key="1">
    <citation type="submission" date="2019-02" db="EMBL/GenBank/DDBJ databases">
        <title>The genomic architecture of introgression among sibling species of bacteria.</title>
        <authorList>
            <person name="Cavassim M.I.A."/>
            <person name="Moeskjaer S."/>
            <person name="Moslemi C."/>
            <person name="Fields B."/>
            <person name="Bachmann A."/>
            <person name="Vilhjalmsson B."/>
            <person name="Schierup M.H."/>
            <person name="Young J.P.W."/>
            <person name="Andersen S.U."/>
        </authorList>
    </citation>
    <scope>NUCLEOTIDE SEQUENCE [LARGE SCALE GENOMIC DNA]</scope>
    <source>
        <strain evidence="2 3">SM141A</strain>
    </source>
</reference>
<organism evidence="2 3">
    <name type="scientific">Rhizobium ruizarguesonis</name>
    <dbReference type="NCBI Taxonomy" id="2081791"/>
    <lineage>
        <taxon>Bacteria</taxon>
        <taxon>Pseudomonadati</taxon>
        <taxon>Pseudomonadota</taxon>
        <taxon>Alphaproteobacteria</taxon>
        <taxon>Hyphomicrobiales</taxon>
        <taxon>Rhizobiaceae</taxon>
        <taxon>Rhizobium/Agrobacterium group</taxon>
        <taxon>Rhizobium</taxon>
    </lineage>
</organism>
<comment type="caution">
    <text evidence="2">The sequence shown here is derived from an EMBL/GenBank/DDBJ whole genome shotgun (WGS) entry which is preliminary data.</text>
</comment>
<feature type="transmembrane region" description="Helical" evidence="1">
    <location>
        <begin position="106"/>
        <end position="126"/>
    </location>
</feature>